<feature type="coiled-coil region" evidence="1">
    <location>
        <begin position="144"/>
        <end position="291"/>
    </location>
</feature>
<dbReference type="RefSeq" id="WP_379885973.1">
    <property type="nucleotide sequence ID" value="NZ_JBHSDI010000008.1"/>
</dbReference>
<sequence length="293" mass="33279">MKLYHLVAPTTFLLAFTLTGCGGPETPQEVTQAFWEAVLESDAETAAELSTLVDESGFDGYSLDWEGAETSWGRVTVDGQEASIDTVFTNMPGMNGEELETTTHLVRINDQWQVDYHQTGDEIGTDVRIGGLMGSVRELGDKLRSRLADESAKANREFDRLVDELSAYSDETREEMTALIERYGENLERRMDELSRSLDDALEQNPSASEEERNTLEEAQKDLKQQQEALDRNEPDSIAEVSKELARIQEQLSELSDQSFGHLKEQLQRWSRELNRELEQLNQEARMQEQHSI</sequence>
<evidence type="ECO:0000256" key="1">
    <source>
        <dbReference type="SAM" id="Coils"/>
    </source>
</evidence>
<proteinExistence type="predicted"/>
<gene>
    <name evidence="2" type="ORF">ACFOZ5_05295</name>
</gene>
<protein>
    <submittedName>
        <fullName evidence="2">Uncharacterized protein</fullName>
    </submittedName>
</protein>
<dbReference type="Proteomes" id="UP001595798">
    <property type="component" value="Unassembled WGS sequence"/>
</dbReference>
<evidence type="ECO:0000313" key="3">
    <source>
        <dbReference type="Proteomes" id="UP001595798"/>
    </source>
</evidence>
<keyword evidence="3" id="KW-1185">Reference proteome</keyword>
<reference evidence="3" key="1">
    <citation type="journal article" date="2019" name="Int. J. Syst. Evol. Microbiol.">
        <title>The Global Catalogue of Microorganisms (GCM) 10K type strain sequencing project: providing services to taxonomists for standard genome sequencing and annotation.</title>
        <authorList>
            <consortium name="The Broad Institute Genomics Platform"/>
            <consortium name="The Broad Institute Genome Sequencing Center for Infectious Disease"/>
            <person name="Wu L."/>
            <person name="Ma J."/>
        </authorList>
    </citation>
    <scope>NUCLEOTIDE SEQUENCE [LARGE SCALE GENOMIC DNA]</scope>
    <source>
        <strain evidence="3">CECT 7297</strain>
    </source>
</reference>
<dbReference type="Gene3D" id="1.20.120.20">
    <property type="entry name" value="Apolipoprotein"/>
    <property type="match status" value="1"/>
</dbReference>
<accession>A0ABV8QDM4</accession>
<name>A0ABV8QDM4_9GAMM</name>
<keyword evidence="1" id="KW-0175">Coiled coil</keyword>
<dbReference type="PROSITE" id="PS51257">
    <property type="entry name" value="PROKAR_LIPOPROTEIN"/>
    <property type="match status" value="1"/>
</dbReference>
<comment type="caution">
    <text evidence="2">The sequence shown here is derived from an EMBL/GenBank/DDBJ whole genome shotgun (WGS) entry which is preliminary data.</text>
</comment>
<organism evidence="2 3">
    <name type="scientific">Marinobacter lacisalsi</name>
    <dbReference type="NCBI Taxonomy" id="475979"/>
    <lineage>
        <taxon>Bacteria</taxon>
        <taxon>Pseudomonadati</taxon>
        <taxon>Pseudomonadota</taxon>
        <taxon>Gammaproteobacteria</taxon>
        <taxon>Pseudomonadales</taxon>
        <taxon>Marinobacteraceae</taxon>
        <taxon>Marinobacter</taxon>
    </lineage>
</organism>
<dbReference type="EMBL" id="JBHSDI010000008">
    <property type="protein sequence ID" value="MFC4258451.1"/>
    <property type="molecule type" value="Genomic_DNA"/>
</dbReference>
<evidence type="ECO:0000313" key="2">
    <source>
        <dbReference type="EMBL" id="MFC4258451.1"/>
    </source>
</evidence>
<dbReference type="SUPFAM" id="SSF58113">
    <property type="entry name" value="Apolipoprotein A-I"/>
    <property type="match status" value="1"/>
</dbReference>